<accession>A0AAW1N1N8</accession>
<reference evidence="1 2" key="1">
    <citation type="journal article" date="2024" name="BMC Genomics">
        <title>De novo assembly and annotation of Popillia japonica's genome with initial clues to its potential as an invasive pest.</title>
        <authorList>
            <person name="Cucini C."/>
            <person name="Boschi S."/>
            <person name="Funari R."/>
            <person name="Cardaioli E."/>
            <person name="Iannotti N."/>
            <person name="Marturano G."/>
            <person name="Paoli F."/>
            <person name="Bruttini M."/>
            <person name="Carapelli A."/>
            <person name="Frati F."/>
            <person name="Nardi F."/>
        </authorList>
    </citation>
    <scope>NUCLEOTIDE SEQUENCE [LARGE SCALE GENOMIC DNA]</scope>
    <source>
        <strain evidence="1">DMR45628</strain>
    </source>
</reference>
<dbReference type="AlphaFoldDB" id="A0AAW1N1N8"/>
<keyword evidence="2" id="KW-1185">Reference proteome</keyword>
<protein>
    <recommendedName>
        <fullName evidence="3">Polyprotein</fullName>
    </recommendedName>
</protein>
<gene>
    <name evidence="1" type="ORF">QE152_g4144</name>
</gene>
<dbReference type="EMBL" id="JASPKY010000019">
    <property type="protein sequence ID" value="KAK9752509.1"/>
    <property type="molecule type" value="Genomic_DNA"/>
</dbReference>
<sequence length="197" mass="21683">MAATVQNESEWDLRLPEVIWGMNQSTNASTGTSPALLLFAHSGGGNPEAVHHRRRKAEVNLTRAAKAIKARYDKKRKIATAFEVGDLVLWRQASSVAGVLGVNQKLTNKYSVPYKVTKVLGNDRYQIAAVKGVRGYKKFTVIASAESVRRYRSITATGESGNIGDDEDCDEAMDHQDLIDLFEGLAECTKNTLIRTL</sequence>
<evidence type="ECO:0000313" key="2">
    <source>
        <dbReference type="Proteomes" id="UP001458880"/>
    </source>
</evidence>
<name>A0AAW1N1N8_POPJA</name>
<organism evidence="1 2">
    <name type="scientific">Popillia japonica</name>
    <name type="common">Japanese beetle</name>
    <dbReference type="NCBI Taxonomy" id="7064"/>
    <lineage>
        <taxon>Eukaryota</taxon>
        <taxon>Metazoa</taxon>
        <taxon>Ecdysozoa</taxon>
        <taxon>Arthropoda</taxon>
        <taxon>Hexapoda</taxon>
        <taxon>Insecta</taxon>
        <taxon>Pterygota</taxon>
        <taxon>Neoptera</taxon>
        <taxon>Endopterygota</taxon>
        <taxon>Coleoptera</taxon>
        <taxon>Polyphaga</taxon>
        <taxon>Scarabaeiformia</taxon>
        <taxon>Scarabaeidae</taxon>
        <taxon>Rutelinae</taxon>
        <taxon>Popillia</taxon>
    </lineage>
</organism>
<dbReference type="Proteomes" id="UP001458880">
    <property type="component" value="Unassembled WGS sequence"/>
</dbReference>
<evidence type="ECO:0000313" key="1">
    <source>
        <dbReference type="EMBL" id="KAK9752509.1"/>
    </source>
</evidence>
<evidence type="ECO:0008006" key="3">
    <source>
        <dbReference type="Google" id="ProtNLM"/>
    </source>
</evidence>
<proteinExistence type="predicted"/>
<comment type="caution">
    <text evidence="1">The sequence shown here is derived from an EMBL/GenBank/DDBJ whole genome shotgun (WGS) entry which is preliminary data.</text>
</comment>